<name>A0A0A0EYG8_9GAMM</name>
<accession>A0A0A0EYG8</accession>
<dbReference type="EMBL" id="AVPU01000002">
    <property type="protein sequence ID" value="KGM55996.1"/>
    <property type="molecule type" value="Genomic_DNA"/>
</dbReference>
<protein>
    <submittedName>
        <fullName evidence="1">Uncharacterized protein</fullName>
    </submittedName>
</protein>
<dbReference type="AlphaFoldDB" id="A0A0A0EYG8"/>
<evidence type="ECO:0000313" key="1">
    <source>
        <dbReference type="EMBL" id="KGM55996.1"/>
    </source>
</evidence>
<organism evidence="1 2">
    <name type="scientific">Lysobacter daejeonensis GH1-9</name>
    <dbReference type="NCBI Taxonomy" id="1385517"/>
    <lineage>
        <taxon>Bacteria</taxon>
        <taxon>Pseudomonadati</taxon>
        <taxon>Pseudomonadota</taxon>
        <taxon>Gammaproteobacteria</taxon>
        <taxon>Lysobacterales</taxon>
        <taxon>Lysobacteraceae</taxon>
        <taxon>Aerolutibacter</taxon>
    </lineage>
</organism>
<reference evidence="1 2" key="1">
    <citation type="submission" date="2013-08" db="EMBL/GenBank/DDBJ databases">
        <title>Genome sequencing of Lysobacter.</title>
        <authorList>
            <person name="Zhang S."/>
            <person name="Wang G."/>
        </authorList>
    </citation>
    <scope>NUCLEOTIDE SEQUENCE [LARGE SCALE GENOMIC DNA]</scope>
    <source>
        <strain evidence="1 2">GH1-9</strain>
    </source>
</reference>
<comment type="caution">
    <text evidence="1">The sequence shown here is derived from an EMBL/GenBank/DDBJ whole genome shotgun (WGS) entry which is preliminary data.</text>
</comment>
<dbReference type="Proteomes" id="UP000029998">
    <property type="component" value="Unassembled WGS sequence"/>
</dbReference>
<keyword evidence="2" id="KW-1185">Reference proteome</keyword>
<gene>
    <name evidence="1" type="ORF">N800_10240</name>
</gene>
<evidence type="ECO:0000313" key="2">
    <source>
        <dbReference type="Proteomes" id="UP000029998"/>
    </source>
</evidence>
<sequence>MPVTFDALMARCDALEASLAALGLEYECPGDRMEAFAGIAEEILHDAALSDDPHDHCIAHLAVQERLDAMLIKVGWIDPAA</sequence>
<dbReference type="RefSeq" id="WP_036134026.1">
    <property type="nucleotide sequence ID" value="NZ_AVPU01000002.1"/>
</dbReference>
<proteinExistence type="predicted"/>